<protein>
    <submittedName>
        <fullName evidence="3">Uncharacterized protein</fullName>
    </submittedName>
</protein>
<feature type="region of interest" description="Disordered" evidence="1">
    <location>
        <begin position="155"/>
        <end position="176"/>
    </location>
</feature>
<sequence>MVLRLVDLLNSPSFTIIGNALGVLSQLLAKDHQLRVHVRLNHKAMQLLNHLRNSTRDDIRNAVKTVLDYLNSADLSAAFAPHYSFAPTATSVAYRADDTTTFMDPPRRLKLRSAHSHAPPSLLTTGLGGAEATPSLFAFPGTSCAAAAMQHGFAPRPGERQTQQFASLPRQCFHQQ</sequence>
<keyword evidence="2" id="KW-1185">Reference proteome</keyword>
<organism evidence="2 3">
    <name type="scientific">Parascaris equorum</name>
    <name type="common">Equine roundworm</name>
    <dbReference type="NCBI Taxonomy" id="6256"/>
    <lineage>
        <taxon>Eukaryota</taxon>
        <taxon>Metazoa</taxon>
        <taxon>Ecdysozoa</taxon>
        <taxon>Nematoda</taxon>
        <taxon>Chromadorea</taxon>
        <taxon>Rhabditida</taxon>
        <taxon>Spirurina</taxon>
        <taxon>Ascaridomorpha</taxon>
        <taxon>Ascaridoidea</taxon>
        <taxon>Ascarididae</taxon>
        <taxon>Parascaris</taxon>
    </lineage>
</organism>
<dbReference type="WBParaSite" id="PEQ_0000025601-mRNA-1">
    <property type="protein sequence ID" value="PEQ_0000025601-mRNA-1"/>
    <property type="gene ID" value="PEQ_0000025601"/>
</dbReference>
<dbReference type="SUPFAM" id="SSF48371">
    <property type="entry name" value="ARM repeat"/>
    <property type="match status" value="1"/>
</dbReference>
<dbReference type="InterPro" id="IPR016024">
    <property type="entry name" value="ARM-type_fold"/>
</dbReference>
<dbReference type="AlphaFoldDB" id="A0A914R6F6"/>
<dbReference type="Gene3D" id="1.25.10.10">
    <property type="entry name" value="Leucine-rich Repeat Variant"/>
    <property type="match status" value="1"/>
</dbReference>
<accession>A0A914R6F6</accession>
<evidence type="ECO:0000313" key="3">
    <source>
        <dbReference type="WBParaSite" id="PEQ_0000025601-mRNA-1"/>
    </source>
</evidence>
<dbReference type="InterPro" id="IPR011989">
    <property type="entry name" value="ARM-like"/>
</dbReference>
<reference evidence="3" key="1">
    <citation type="submission" date="2022-11" db="UniProtKB">
        <authorList>
            <consortium name="WormBaseParasite"/>
        </authorList>
    </citation>
    <scope>IDENTIFICATION</scope>
</reference>
<proteinExistence type="predicted"/>
<evidence type="ECO:0000256" key="1">
    <source>
        <dbReference type="SAM" id="MobiDB-lite"/>
    </source>
</evidence>
<dbReference type="Proteomes" id="UP000887564">
    <property type="component" value="Unplaced"/>
</dbReference>
<name>A0A914R6F6_PAREQ</name>
<evidence type="ECO:0000313" key="2">
    <source>
        <dbReference type="Proteomes" id="UP000887564"/>
    </source>
</evidence>